<dbReference type="EMBL" id="CDMZ01004198">
    <property type="protein sequence ID" value="CEM48955.1"/>
    <property type="molecule type" value="Genomic_DNA"/>
</dbReference>
<dbReference type="AlphaFoldDB" id="A0A0G4HWX6"/>
<organism evidence="2">
    <name type="scientific">Chromera velia CCMP2878</name>
    <dbReference type="NCBI Taxonomy" id="1169474"/>
    <lineage>
        <taxon>Eukaryota</taxon>
        <taxon>Sar</taxon>
        <taxon>Alveolata</taxon>
        <taxon>Colpodellida</taxon>
        <taxon>Chromeraceae</taxon>
        <taxon>Chromera</taxon>
    </lineage>
</organism>
<feature type="region of interest" description="Disordered" evidence="1">
    <location>
        <begin position="1"/>
        <end position="20"/>
    </location>
</feature>
<protein>
    <submittedName>
        <fullName evidence="2">Uncharacterized protein</fullName>
    </submittedName>
</protein>
<name>A0A0G4HWX6_9ALVE</name>
<evidence type="ECO:0000313" key="2">
    <source>
        <dbReference type="EMBL" id="CEM48955.1"/>
    </source>
</evidence>
<accession>A0A0G4HWX6</accession>
<dbReference type="VEuPathDB" id="CryptoDB:Cvel_32819"/>
<evidence type="ECO:0000256" key="1">
    <source>
        <dbReference type="SAM" id="MobiDB-lite"/>
    </source>
</evidence>
<sequence>MSDVAAPSGNKGGRPQGPSEKIVDELNRLEGYKLFRLVFVCIREFSLDPDRVRDLLQEKLPNTWQQLHHWWGRHPLQEPDSKKKEAPAVPKKTLITCLDKWTLGEGEGKKSIGTQASAGEINFLNGVKDRERGAAWVGAGLKKKTKVQTVVVRKETAGGEREFSVQTKVRLLSQSTLLAADESWQRELDRVRQMLKRTVKRAFRSCLIVRKTELVPSSVHHSLRQG</sequence>
<proteinExistence type="predicted"/>
<reference evidence="2" key="1">
    <citation type="submission" date="2014-11" db="EMBL/GenBank/DDBJ databases">
        <authorList>
            <person name="Otto D Thomas"/>
            <person name="Naeem Raeece"/>
        </authorList>
    </citation>
    <scope>NUCLEOTIDE SEQUENCE</scope>
</reference>
<gene>
    <name evidence="2" type="ORF">Cvel_32819</name>
</gene>